<dbReference type="EMBL" id="JACSNR010000003">
    <property type="protein sequence ID" value="MBM6922880.1"/>
    <property type="molecule type" value="Genomic_DNA"/>
</dbReference>
<dbReference type="PANTHER" id="PTHR33375">
    <property type="entry name" value="CHROMOSOME-PARTITIONING PROTEIN PARB-RELATED"/>
    <property type="match status" value="1"/>
</dbReference>
<dbReference type="InterPro" id="IPR036086">
    <property type="entry name" value="ParB/Sulfiredoxin_sf"/>
</dbReference>
<dbReference type="Gene3D" id="1.10.10.2830">
    <property type="match status" value="1"/>
</dbReference>
<keyword evidence="5" id="KW-1185">Reference proteome</keyword>
<dbReference type="InterPro" id="IPR050336">
    <property type="entry name" value="Chromosome_partition/occlusion"/>
</dbReference>
<comment type="caution">
    <text evidence="4">The sequence shown here is derived from an EMBL/GenBank/DDBJ whole genome shotgun (WGS) entry which is preliminary data.</text>
</comment>
<dbReference type="Pfam" id="PF02195">
    <property type="entry name" value="ParB_N"/>
    <property type="match status" value="1"/>
</dbReference>
<dbReference type="Proteomes" id="UP000724149">
    <property type="component" value="Unassembled WGS sequence"/>
</dbReference>
<organism evidence="4 5">
    <name type="scientific">Hydrogenoanaerobacterium saccharovorans</name>
    <dbReference type="NCBI Taxonomy" id="474960"/>
    <lineage>
        <taxon>Bacteria</taxon>
        <taxon>Bacillati</taxon>
        <taxon>Bacillota</taxon>
        <taxon>Clostridia</taxon>
        <taxon>Eubacteriales</taxon>
        <taxon>Oscillospiraceae</taxon>
        <taxon>Hydrogenoanaerobacterium</taxon>
    </lineage>
</organism>
<dbReference type="NCBIfam" id="TIGR00180">
    <property type="entry name" value="parB_part"/>
    <property type="match status" value="1"/>
</dbReference>
<evidence type="ECO:0000256" key="2">
    <source>
        <dbReference type="ARBA" id="ARBA00022829"/>
    </source>
</evidence>
<evidence type="ECO:0000259" key="3">
    <source>
        <dbReference type="SMART" id="SM00470"/>
    </source>
</evidence>
<dbReference type="CDD" id="cd16393">
    <property type="entry name" value="SPO0J_N"/>
    <property type="match status" value="1"/>
</dbReference>
<name>A0ABS2GN19_9FIRM</name>
<evidence type="ECO:0000313" key="5">
    <source>
        <dbReference type="Proteomes" id="UP000724149"/>
    </source>
</evidence>
<comment type="similarity">
    <text evidence="1">Belongs to the ParB family.</text>
</comment>
<sequence>MKTSWLERGGFWDKGKKQAEKPELPVIREIPVESIRPNPAQPRLSYESGALEELAESIRENGLIQPVLVRQLLDGDYELIAGHRRWMAVRKLGQPTIRAIVENRTDTESAVLALVENIQRRDLDCMEEARAIAGLIESTGMTQQEAARRLGKSQPAVANKLRLLRLPGWVQEIVEEGQLSERHARALLRLEREEDLRRVLDQVRRRNLTVEQTEALVNDCLSAPKEPATRIVLLRDYRLFVNTLNRAVQTMAQAGIRVEQESREEGEYVEYRIRVPKVQAYRQPVPARHAGDPLAAKR</sequence>
<dbReference type="InterPro" id="IPR003115">
    <property type="entry name" value="ParB_N"/>
</dbReference>
<dbReference type="SUPFAM" id="SSF109709">
    <property type="entry name" value="KorB DNA-binding domain-like"/>
    <property type="match status" value="1"/>
</dbReference>
<dbReference type="SMART" id="SM00470">
    <property type="entry name" value="ParB"/>
    <property type="match status" value="1"/>
</dbReference>
<dbReference type="PANTHER" id="PTHR33375:SF1">
    <property type="entry name" value="CHROMOSOME-PARTITIONING PROTEIN PARB-RELATED"/>
    <property type="match status" value="1"/>
</dbReference>
<evidence type="ECO:0000256" key="1">
    <source>
        <dbReference type="ARBA" id="ARBA00006295"/>
    </source>
</evidence>
<proteinExistence type="inferred from homology"/>
<dbReference type="Gene3D" id="3.90.1530.30">
    <property type="match status" value="1"/>
</dbReference>
<evidence type="ECO:0000313" key="4">
    <source>
        <dbReference type="EMBL" id="MBM6922880.1"/>
    </source>
</evidence>
<dbReference type="SUPFAM" id="SSF110849">
    <property type="entry name" value="ParB/Sulfiredoxin"/>
    <property type="match status" value="1"/>
</dbReference>
<reference evidence="4 5" key="1">
    <citation type="journal article" date="2021" name="Sci. Rep.">
        <title>The distribution of antibiotic resistance genes in chicken gut microbiota commensals.</title>
        <authorList>
            <person name="Juricova H."/>
            <person name="Matiasovicova J."/>
            <person name="Kubasova T."/>
            <person name="Cejkova D."/>
            <person name="Rychlik I."/>
        </authorList>
    </citation>
    <scope>NUCLEOTIDE SEQUENCE [LARGE SCALE GENOMIC DNA]</scope>
    <source>
        <strain evidence="4 5">An564</strain>
    </source>
</reference>
<dbReference type="RefSeq" id="WP_204720063.1">
    <property type="nucleotide sequence ID" value="NZ_JACSNR010000003.1"/>
</dbReference>
<dbReference type="InterPro" id="IPR004437">
    <property type="entry name" value="ParB/RepB/Spo0J"/>
</dbReference>
<keyword evidence="2" id="KW-0159">Chromosome partition</keyword>
<accession>A0ABS2GN19</accession>
<dbReference type="Pfam" id="PF17762">
    <property type="entry name" value="HTH_ParB"/>
    <property type="match status" value="1"/>
</dbReference>
<dbReference type="InterPro" id="IPR041468">
    <property type="entry name" value="HTH_ParB/Spo0J"/>
</dbReference>
<protein>
    <submittedName>
        <fullName evidence="4">ParB/RepB/Spo0J family partition protein</fullName>
    </submittedName>
</protein>
<feature type="domain" description="ParB-like N-terminal" evidence="3">
    <location>
        <begin position="28"/>
        <end position="118"/>
    </location>
</feature>
<gene>
    <name evidence="4" type="ORF">H9X81_04130</name>
</gene>